<dbReference type="InterPro" id="IPR041881">
    <property type="entry name" value="PqqD_sf"/>
</dbReference>
<feature type="domain" description="Radical SAM core" evidence="5">
    <location>
        <begin position="135"/>
        <end position="347"/>
    </location>
</feature>
<dbReference type="Gene3D" id="3.20.20.70">
    <property type="entry name" value="Aldolase class I"/>
    <property type="match status" value="1"/>
</dbReference>
<name>A0ABU3H6L7_9BACL</name>
<dbReference type="InterPro" id="IPR058240">
    <property type="entry name" value="rSAM_sf"/>
</dbReference>
<gene>
    <name evidence="6" type="ORF">J2Z22_001990</name>
</gene>
<dbReference type="RefSeq" id="WP_025700519.1">
    <property type="nucleotide sequence ID" value="NZ_JAUSUY010000007.1"/>
</dbReference>
<protein>
    <submittedName>
        <fullName evidence="6">Radical SAM protein with 4Fe4S-binding SPASM domain</fullName>
    </submittedName>
</protein>
<dbReference type="InterPro" id="IPR007197">
    <property type="entry name" value="rSAM"/>
</dbReference>
<evidence type="ECO:0000313" key="6">
    <source>
        <dbReference type="EMBL" id="MDT3426464.1"/>
    </source>
</evidence>
<sequence length="502" mass="57497">MNMITQESLSDYSLKIAGLYPKVNDTTYVHKMPDRNYIHGDYDGEEVRFIFQSRTMNTINDDALSLLELCDGTRTTEEIIRAVNQHYNSGDEAVDFSQDVISFLYISTEIFKNVTIQERIAETPAVLQITGAKDKYFPQHFAMEVTTKCNLTCKHCYRSSSPSITENEIPLDKVLSTLQEMYDVGGRFVEITGGEPFIHSGIKEILKYAADKFNFVAILTNGTMVTPQIMDFLEPYKDKVIWSISLDSCKEEYHDQFRGLKGAFKRTTNTIKQLTDRGFTVRTSMTMTLDNLDHFIDTLNFVKDDLKSTFFGYSYVLNYGRGKEIPFHPNPAQVQEMLAIDKYTEKEELSFFVNKVSAERSNQLKKTMINCGAGWRTIAIGPNGNVRPCVMMDESFITLGNIYDNKINEIMDEQITPFFHNIRWPLEAECTGCGNEQYCKWCTYRAMIINVERVRQGIGLCKWAKNNRVDQFFDFERLTETGAPTSSLDALHCGDMNCSVFD</sequence>
<dbReference type="InterPro" id="IPR050377">
    <property type="entry name" value="Radical_SAM_PqqE_MftC-like"/>
</dbReference>
<dbReference type="SUPFAM" id="SSF102114">
    <property type="entry name" value="Radical SAM enzymes"/>
    <property type="match status" value="1"/>
</dbReference>
<dbReference type="Pfam" id="PF04055">
    <property type="entry name" value="Radical_SAM"/>
    <property type="match status" value="1"/>
</dbReference>
<dbReference type="InterPro" id="IPR023885">
    <property type="entry name" value="4Fe4S-binding_SPASM_dom"/>
</dbReference>
<dbReference type="EMBL" id="JAUSUY010000007">
    <property type="protein sequence ID" value="MDT3426464.1"/>
    <property type="molecule type" value="Genomic_DNA"/>
</dbReference>
<dbReference type="PANTHER" id="PTHR11228:SF7">
    <property type="entry name" value="PQQA PEPTIDE CYCLASE"/>
    <property type="match status" value="1"/>
</dbReference>
<dbReference type="SFLD" id="SFLDS00029">
    <property type="entry name" value="Radical_SAM"/>
    <property type="match status" value="1"/>
</dbReference>
<dbReference type="Pfam" id="PF13186">
    <property type="entry name" value="SPASM"/>
    <property type="match status" value="1"/>
</dbReference>
<accession>A0ABU3H6L7</accession>
<evidence type="ECO:0000259" key="5">
    <source>
        <dbReference type="PROSITE" id="PS51918"/>
    </source>
</evidence>
<dbReference type="InterPro" id="IPR006638">
    <property type="entry name" value="Elp3/MiaA/NifB-like_rSAM"/>
</dbReference>
<dbReference type="SFLD" id="SFLDG01386">
    <property type="entry name" value="main_SPASM_domain-containing"/>
    <property type="match status" value="1"/>
</dbReference>
<comment type="caution">
    <text evidence="6">The sequence shown here is derived from an EMBL/GenBank/DDBJ whole genome shotgun (WGS) entry which is preliminary data.</text>
</comment>
<dbReference type="Gene3D" id="1.10.10.1150">
    <property type="entry name" value="Coenzyme PQQ synthesis protein D (PqqD)"/>
    <property type="match status" value="1"/>
</dbReference>
<evidence type="ECO:0000256" key="2">
    <source>
        <dbReference type="ARBA" id="ARBA00022723"/>
    </source>
</evidence>
<dbReference type="PROSITE" id="PS51918">
    <property type="entry name" value="RADICAL_SAM"/>
    <property type="match status" value="1"/>
</dbReference>
<keyword evidence="7" id="KW-1185">Reference proteome</keyword>
<dbReference type="SFLD" id="SFLDG01067">
    <property type="entry name" value="SPASM/twitch_domain_containing"/>
    <property type="match status" value="1"/>
</dbReference>
<organism evidence="6 7">
    <name type="scientific">Paenibacillus forsythiae</name>
    <dbReference type="NCBI Taxonomy" id="365616"/>
    <lineage>
        <taxon>Bacteria</taxon>
        <taxon>Bacillati</taxon>
        <taxon>Bacillota</taxon>
        <taxon>Bacilli</taxon>
        <taxon>Bacillales</taxon>
        <taxon>Paenibacillaceae</taxon>
        <taxon>Paenibacillus</taxon>
    </lineage>
</organism>
<dbReference type="Proteomes" id="UP001248709">
    <property type="component" value="Unassembled WGS sequence"/>
</dbReference>
<evidence type="ECO:0000256" key="3">
    <source>
        <dbReference type="ARBA" id="ARBA00023004"/>
    </source>
</evidence>
<evidence type="ECO:0000313" key="7">
    <source>
        <dbReference type="Proteomes" id="UP001248709"/>
    </source>
</evidence>
<dbReference type="CDD" id="cd01335">
    <property type="entry name" value="Radical_SAM"/>
    <property type="match status" value="1"/>
</dbReference>
<dbReference type="SMART" id="SM00729">
    <property type="entry name" value="Elp3"/>
    <property type="match status" value="1"/>
</dbReference>
<proteinExistence type="predicted"/>
<dbReference type="InterPro" id="IPR013785">
    <property type="entry name" value="Aldolase_TIM"/>
</dbReference>
<evidence type="ECO:0000256" key="1">
    <source>
        <dbReference type="ARBA" id="ARBA00022691"/>
    </source>
</evidence>
<dbReference type="PANTHER" id="PTHR11228">
    <property type="entry name" value="RADICAL SAM DOMAIN PROTEIN"/>
    <property type="match status" value="1"/>
</dbReference>
<reference evidence="6 7" key="1">
    <citation type="submission" date="2023-07" db="EMBL/GenBank/DDBJ databases">
        <title>Genomic Encyclopedia of Type Strains, Phase IV (KMG-IV): sequencing the most valuable type-strain genomes for metagenomic binning, comparative biology and taxonomic classification.</title>
        <authorList>
            <person name="Goeker M."/>
        </authorList>
    </citation>
    <scope>NUCLEOTIDE SEQUENCE [LARGE SCALE GENOMIC DNA]</scope>
    <source>
        <strain evidence="6 7">T98</strain>
    </source>
</reference>
<dbReference type="NCBIfam" id="TIGR04085">
    <property type="entry name" value="rSAM_more_4Fe4S"/>
    <property type="match status" value="1"/>
</dbReference>
<keyword evidence="2" id="KW-0479">Metal-binding</keyword>
<keyword evidence="1" id="KW-0949">S-adenosyl-L-methionine</keyword>
<keyword evidence="3" id="KW-0408">Iron</keyword>
<evidence type="ECO:0000256" key="4">
    <source>
        <dbReference type="ARBA" id="ARBA00023014"/>
    </source>
</evidence>
<keyword evidence="4" id="KW-0411">Iron-sulfur</keyword>